<sequence length="226" mass="24725">MTVIAELDKTISLLEAQIPANPNSPANLRKRGRLEKELNKYFDKLEKAFPYSKLSSIYNRYVKESVGSDSDKILDPILATFDDTLQADIAGQLAETHISGTAEMVDWGKTKAGIPIAYEGPPIQGAIDWAGKHSATLVTQMDGETKKRLAHTISQGIENKRGIPGLSRDIRNTFSDMSRHRSELIARTETASALSQASLGAMEDMGIEGKEWVTAGDDRVSDECEG</sequence>
<accession>X1MZW4</accession>
<feature type="domain" description="Phage head morphogenesis" evidence="1">
    <location>
        <begin position="150"/>
        <end position="225"/>
    </location>
</feature>
<reference evidence="2" key="1">
    <citation type="journal article" date="2014" name="Front. Microbiol.">
        <title>High frequency of phylogenetically diverse reductive dehalogenase-homologous genes in deep subseafloor sedimentary metagenomes.</title>
        <authorList>
            <person name="Kawai M."/>
            <person name="Futagami T."/>
            <person name="Toyoda A."/>
            <person name="Takaki Y."/>
            <person name="Nishi S."/>
            <person name="Hori S."/>
            <person name="Arai W."/>
            <person name="Tsubouchi T."/>
            <person name="Morono Y."/>
            <person name="Uchiyama I."/>
            <person name="Ito T."/>
            <person name="Fujiyama A."/>
            <person name="Inagaki F."/>
            <person name="Takami H."/>
        </authorList>
    </citation>
    <scope>NUCLEOTIDE SEQUENCE</scope>
    <source>
        <strain evidence="2">Expedition CK06-06</strain>
    </source>
</reference>
<proteinExistence type="predicted"/>
<name>X1MZW4_9ZZZZ</name>
<gene>
    <name evidence="2" type="ORF">S06H3_36994</name>
</gene>
<dbReference type="EMBL" id="BARV01022438">
    <property type="protein sequence ID" value="GAI20180.1"/>
    <property type="molecule type" value="Genomic_DNA"/>
</dbReference>
<dbReference type="AlphaFoldDB" id="X1MZW4"/>
<protein>
    <recommendedName>
        <fullName evidence="1">Phage head morphogenesis domain-containing protein</fullName>
    </recommendedName>
</protein>
<comment type="caution">
    <text evidence="2">The sequence shown here is derived from an EMBL/GenBank/DDBJ whole genome shotgun (WGS) entry which is preliminary data.</text>
</comment>
<evidence type="ECO:0000259" key="1">
    <source>
        <dbReference type="Pfam" id="PF04233"/>
    </source>
</evidence>
<dbReference type="Pfam" id="PF04233">
    <property type="entry name" value="Phage_Mu_F"/>
    <property type="match status" value="1"/>
</dbReference>
<dbReference type="InterPro" id="IPR006528">
    <property type="entry name" value="Phage_head_morphogenesis_dom"/>
</dbReference>
<feature type="non-terminal residue" evidence="2">
    <location>
        <position position="226"/>
    </location>
</feature>
<organism evidence="2">
    <name type="scientific">marine sediment metagenome</name>
    <dbReference type="NCBI Taxonomy" id="412755"/>
    <lineage>
        <taxon>unclassified sequences</taxon>
        <taxon>metagenomes</taxon>
        <taxon>ecological metagenomes</taxon>
    </lineage>
</organism>
<evidence type="ECO:0000313" key="2">
    <source>
        <dbReference type="EMBL" id="GAI20180.1"/>
    </source>
</evidence>